<gene>
    <name evidence="3" type="ORF">GCM10010449_13030</name>
</gene>
<dbReference type="EMBL" id="BAAAUG010000022">
    <property type="protein sequence ID" value="GAA3090665.1"/>
    <property type="molecule type" value="Genomic_DNA"/>
</dbReference>
<organism evidence="3 4">
    <name type="scientific">Streptomyces rectiviolaceus</name>
    <dbReference type="NCBI Taxonomy" id="332591"/>
    <lineage>
        <taxon>Bacteria</taxon>
        <taxon>Bacillati</taxon>
        <taxon>Actinomycetota</taxon>
        <taxon>Actinomycetes</taxon>
        <taxon>Kitasatosporales</taxon>
        <taxon>Streptomycetaceae</taxon>
        <taxon>Streptomyces</taxon>
    </lineage>
</organism>
<dbReference type="InterPro" id="IPR041698">
    <property type="entry name" value="Methyltransf_25"/>
</dbReference>
<accession>A0ABP6ME52</accession>
<protein>
    <submittedName>
        <fullName evidence="3">Class I SAM-dependent methyltransferase</fullName>
    </submittedName>
</protein>
<dbReference type="Proteomes" id="UP001501637">
    <property type="component" value="Unassembled WGS sequence"/>
</dbReference>
<evidence type="ECO:0000313" key="4">
    <source>
        <dbReference type="Proteomes" id="UP001501637"/>
    </source>
</evidence>
<dbReference type="RefSeq" id="WP_344519484.1">
    <property type="nucleotide sequence ID" value="NZ_BAAAUG010000022.1"/>
</dbReference>
<dbReference type="InterPro" id="IPR029063">
    <property type="entry name" value="SAM-dependent_MTases_sf"/>
</dbReference>
<evidence type="ECO:0000259" key="2">
    <source>
        <dbReference type="Pfam" id="PF13649"/>
    </source>
</evidence>
<dbReference type="InterPro" id="IPR050508">
    <property type="entry name" value="Methyltransf_Superfamily"/>
</dbReference>
<feature type="domain" description="Methyltransferase" evidence="2">
    <location>
        <begin position="59"/>
        <end position="152"/>
    </location>
</feature>
<sequence>MDSTRRRRPTTDATNHQVAADADAEQFWERHYRTRPTGGARVNPLLAETAAPLRPGTALDLGCGAGGDTIWLAGQGWHITAVDISTTAVERVRARARELGVADRVATEQHDLAGSFPAGRFDLVSTQYFQTPLPLPRGRVLRTAARALRPGGLLLIVDHGSTAPWSWDQDPDIHYPTPTEIAAELDLDPAYWSVLRADMPRRSATGPSGETATVIDNVLLFQLTADKGRMSTDD</sequence>
<keyword evidence="4" id="KW-1185">Reference proteome</keyword>
<evidence type="ECO:0000256" key="1">
    <source>
        <dbReference type="SAM" id="MobiDB-lite"/>
    </source>
</evidence>
<keyword evidence="3" id="KW-0808">Transferase</keyword>
<comment type="caution">
    <text evidence="3">The sequence shown here is derived from an EMBL/GenBank/DDBJ whole genome shotgun (WGS) entry which is preliminary data.</text>
</comment>
<dbReference type="Pfam" id="PF13649">
    <property type="entry name" value="Methyltransf_25"/>
    <property type="match status" value="1"/>
</dbReference>
<reference evidence="4" key="1">
    <citation type="journal article" date="2019" name="Int. J. Syst. Evol. Microbiol.">
        <title>The Global Catalogue of Microorganisms (GCM) 10K type strain sequencing project: providing services to taxonomists for standard genome sequencing and annotation.</title>
        <authorList>
            <consortium name="The Broad Institute Genomics Platform"/>
            <consortium name="The Broad Institute Genome Sequencing Center for Infectious Disease"/>
            <person name="Wu L."/>
            <person name="Ma J."/>
        </authorList>
    </citation>
    <scope>NUCLEOTIDE SEQUENCE [LARGE SCALE GENOMIC DNA]</scope>
    <source>
        <strain evidence="4">JCM 9092</strain>
    </source>
</reference>
<proteinExistence type="predicted"/>
<dbReference type="CDD" id="cd02440">
    <property type="entry name" value="AdoMet_MTases"/>
    <property type="match status" value="1"/>
</dbReference>
<dbReference type="GO" id="GO:0032259">
    <property type="term" value="P:methylation"/>
    <property type="evidence" value="ECO:0007669"/>
    <property type="project" value="UniProtKB-KW"/>
</dbReference>
<feature type="region of interest" description="Disordered" evidence="1">
    <location>
        <begin position="1"/>
        <end position="22"/>
    </location>
</feature>
<keyword evidence="3" id="KW-0489">Methyltransferase</keyword>
<dbReference type="GO" id="GO:0008168">
    <property type="term" value="F:methyltransferase activity"/>
    <property type="evidence" value="ECO:0007669"/>
    <property type="project" value="UniProtKB-KW"/>
</dbReference>
<name>A0ABP6ME52_9ACTN</name>
<dbReference type="SUPFAM" id="SSF53335">
    <property type="entry name" value="S-adenosyl-L-methionine-dependent methyltransferases"/>
    <property type="match status" value="1"/>
</dbReference>
<evidence type="ECO:0000313" key="3">
    <source>
        <dbReference type="EMBL" id="GAA3090665.1"/>
    </source>
</evidence>
<dbReference type="PANTHER" id="PTHR42912">
    <property type="entry name" value="METHYLTRANSFERASE"/>
    <property type="match status" value="1"/>
</dbReference>
<dbReference type="Gene3D" id="3.40.50.150">
    <property type="entry name" value="Vaccinia Virus protein VP39"/>
    <property type="match status" value="1"/>
</dbReference>